<gene>
    <name evidence="3" type="ORF">GCM10009789_28510</name>
</gene>
<evidence type="ECO:0000256" key="2">
    <source>
        <dbReference type="SAM" id="SignalP"/>
    </source>
</evidence>
<dbReference type="InterPro" id="IPR051200">
    <property type="entry name" value="Host-pathogen_enzymatic-act"/>
</dbReference>
<name>A0ABN2D9S8_9ACTN</name>
<organism evidence="3 4">
    <name type="scientific">Kribbella sancticallisti</name>
    <dbReference type="NCBI Taxonomy" id="460087"/>
    <lineage>
        <taxon>Bacteria</taxon>
        <taxon>Bacillati</taxon>
        <taxon>Actinomycetota</taxon>
        <taxon>Actinomycetes</taxon>
        <taxon>Propionibacteriales</taxon>
        <taxon>Kribbellaceae</taxon>
        <taxon>Kribbella</taxon>
    </lineage>
</organism>
<protein>
    <recommendedName>
        <fullName evidence="5">40-residue YVTN family beta-propeller repeat-containing protein</fullName>
    </recommendedName>
</protein>
<dbReference type="Pfam" id="PF10282">
    <property type="entry name" value="Lactonase"/>
    <property type="match status" value="1"/>
</dbReference>
<dbReference type="RefSeq" id="WP_344213783.1">
    <property type="nucleotide sequence ID" value="NZ_BAAAOS010000018.1"/>
</dbReference>
<dbReference type="Gene3D" id="2.130.10.10">
    <property type="entry name" value="YVTN repeat-like/Quinoprotein amine dehydrogenase"/>
    <property type="match status" value="1"/>
</dbReference>
<evidence type="ECO:0008006" key="5">
    <source>
        <dbReference type="Google" id="ProtNLM"/>
    </source>
</evidence>
<evidence type="ECO:0000256" key="1">
    <source>
        <dbReference type="SAM" id="MobiDB-lite"/>
    </source>
</evidence>
<dbReference type="InterPro" id="IPR019405">
    <property type="entry name" value="Lactonase_7-beta_prop"/>
</dbReference>
<dbReference type="Proteomes" id="UP001500393">
    <property type="component" value="Unassembled WGS sequence"/>
</dbReference>
<evidence type="ECO:0000313" key="4">
    <source>
        <dbReference type="Proteomes" id="UP001500393"/>
    </source>
</evidence>
<feature type="signal peptide" evidence="2">
    <location>
        <begin position="1"/>
        <end position="19"/>
    </location>
</feature>
<keyword evidence="4" id="KW-1185">Reference proteome</keyword>
<dbReference type="InterPro" id="IPR015943">
    <property type="entry name" value="WD40/YVTN_repeat-like_dom_sf"/>
</dbReference>
<dbReference type="EMBL" id="BAAAOS010000018">
    <property type="protein sequence ID" value="GAA1573291.1"/>
    <property type="molecule type" value="Genomic_DNA"/>
</dbReference>
<feature type="chain" id="PRO_5045828004" description="40-residue YVTN family beta-propeller repeat-containing protein" evidence="2">
    <location>
        <begin position="20"/>
        <end position="317"/>
    </location>
</feature>
<dbReference type="SUPFAM" id="SSF51004">
    <property type="entry name" value="C-terminal (heme d1) domain of cytochrome cd1-nitrite reductase"/>
    <property type="match status" value="1"/>
</dbReference>
<evidence type="ECO:0000313" key="3">
    <source>
        <dbReference type="EMBL" id="GAA1573291.1"/>
    </source>
</evidence>
<comment type="caution">
    <text evidence="3">The sequence shown here is derived from an EMBL/GenBank/DDBJ whole genome shotgun (WGS) entry which is preliminary data.</text>
</comment>
<dbReference type="PROSITE" id="PS51257">
    <property type="entry name" value="PROKAR_LIPOPROTEIN"/>
    <property type="match status" value="1"/>
</dbReference>
<reference evidence="3 4" key="1">
    <citation type="journal article" date="2019" name="Int. J. Syst. Evol. Microbiol.">
        <title>The Global Catalogue of Microorganisms (GCM) 10K type strain sequencing project: providing services to taxonomists for standard genome sequencing and annotation.</title>
        <authorList>
            <consortium name="The Broad Institute Genomics Platform"/>
            <consortium name="The Broad Institute Genome Sequencing Center for Infectious Disease"/>
            <person name="Wu L."/>
            <person name="Ma J."/>
        </authorList>
    </citation>
    <scope>NUCLEOTIDE SEQUENCE [LARGE SCALE GENOMIC DNA]</scope>
    <source>
        <strain evidence="3 4">JCM 14969</strain>
    </source>
</reference>
<feature type="compositionally biased region" description="Low complexity" evidence="1">
    <location>
        <begin position="22"/>
        <end position="61"/>
    </location>
</feature>
<dbReference type="PANTHER" id="PTHR47197:SF3">
    <property type="entry name" value="DIHYDRO-HEME D1 DEHYDROGENASE"/>
    <property type="match status" value="1"/>
</dbReference>
<dbReference type="InterPro" id="IPR011048">
    <property type="entry name" value="Haem_d1_sf"/>
</dbReference>
<proteinExistence type="predicted"/>
<sequence>MRRLSGIPAMLCTVAALTAAGCSGPASDPSSAPGSTAPTSGAGTSPATASASTPMPSVTRPSPTPTVPPSTRFKDPVGQLVRSVNRYTTGRAPKQVAFTPDGKELWVTLLGGDGVAVHNAVSGAKLADIRLGRHGGAVEVIFTRDGKTAYVSQMETGTVWQVDVASRRVRRSVDAEGNWTKVLSLSPDERTLYAANWISHDVSVIDLPSWRVRKVIPTVHTPRGLYPSPDGRSLYVAGYDNGELARIDLRSGMQKLLLRTGGAMRPAAAETIRRATTSQALNGARWSYWTQGRDGHWTRSWPATRPLGSTSATTAAC</sequence>
<keyword evidence="2" id="KW-0732">Signal</keyword>
<dbReference type="PANTHER" id="PTHR47197">
    <property type="entry name" value="PROTEIN NIRF"/>
    <property type="match status" value="1"/>
</dbReference>
<accession>A0ABN2D9S8</accession>
<feature type="region of interest" description="Disordered" evidence="1">
    <location>
        <begin position="22"/>
        <end position="78"/>
    </location>
</feature>